<feature type="transmembrane region" description="Helical" evidence="9">
    <location>
        <begin position="235"/>
        <end position="259"/>
    </location>
</feature>
<evidence type="ECO:0000259" key="10">
    <source>
        <dbReference type="Pfam" id="PF02355"/>
    </source>
</evidence>
<dbReference type="InterPro" id="IPR005665">
    <property type="entry name" value="SecF_bac"/>
</dbReference>
<comment type="function">
    <text evidence="9">Part of the Sec protein translocase complex. Interacts with the SecYEG preprotein conducting channel. SecDF uses the proton motive force (PMF) to complete protein translocation after the ATP-dependent function of SecA.</text>
</comment>
<feature type="transmembrane region" description="Helical" evidence="9">
    <location>
        <begin position="138"/>
        <end position="157"/>
    </location>
</feature>
<gene>
    <name evidence="9 11" type="primary">secF</name>
    <name evidence="11" type="ORF">NLO413_0703</name>
</gene>
<dbReference type="Gene3D" id="1.20.1640.10">
    <property type="entry name" value="Multidrug efflux transporter AcrB transmembrane domain"/>
    <property type="match status" value="1"/>
</dbReference>
<dbReference type="SUPFAM" id="SSF82866">
    <property type="entry name" value="Multidrug efflux transporter AcrB transmembrane domain"/>
    <property type="match status" value="1"/>
</dbReference>
<dbReference type="GO" id="GO:0043952">
    <property type="term" value="P:protein transport by the Sec complex"/>
    <property type="evidence" value="ECO:0007669"/>
    <property type="project" value="UniProtKB-UniRule"/>
</dbReference>
<evidence type="ECO:0000313" key="12">
    <source>
        <dbReference type="Proteomes" id="UP000033562"/>
    </source>
</evidence>
<dbReference type="Proteomes" id="UP000033562">
    <property type="component" value="Unassembled WGS sequence"/>
</dbReference>
<feature type="transmembrane region" description="Helical" evidence="9">
    <location>
        <begin position="20"/>
        <end position="41"/>
    </location>
</feature>
<evidence type="ECO:0000256" key="5">
    <source>
        <dbReference type="ARBA" id="ARBA00022927"/>
    </source>
</evidence>
<dbReference type="HAMAP" id="MF_01464_B">
    <property type="entry name" value="SecF_B"/>
    <property type="match status" value="1"/>
</dbReference>
<dbReference type="PANTHER" id="PTHR30081:SF8">
    <property type="entry name" value="PROTEIN TRANSLOCASE SUBUNIT SECF"/>
    <property type="match status" value="1"/>
</dbReference>
<dbReference type="OrthoDB" id="9774769at2"/>
<dbReference type="GO" id="GO:0006605">
    <property type="term" value="P:protein targeting"/>
    <property type="evidence" value="ECO:0007669"/>
    <property type="project" value="UniProtKB-UniRule"/>
</dbReference>
<evidence type="ECO:0000256" key="9">
    <source>
        <dbReference type="HAMAP-Rule" id="MF_01464"/>
    </source>
</evidence>
<dbReference type="NCBIfam" id="TIGR00916">
    <property type="entry name" value="2A0604s01"/>
    <property type="match status" value="1"/>
</dbReference>
<dbReference type="PANTHER" id="PTHR30081">
    <property type="entry name" value="PROTEIN-EXPORT MEMBRANE PROTEIN SEC"/>
    <property type="match status" value="1"/>
</dbReference>
<keyword evidence="12" id="KW-1185">Reference proteome</keyword>
<evidence type="ECO:0000256" key="4">
    <source>
        <dbReference type="ARBA" id="ARBA00022692"/>
    </source>
</evidence>
<dbReference type="RefSeq" id="WP_045809052.1">
    <property type="nucleotide sequence ID" value="NZ_LANX01000001.1"/>
</dbReference>
<feature type="transmembrane region" description="Helical" evidence="9">
    <location>
        <begin position="164"/>
        <end position="188"/>
    </location>
</feature>
<feature type="transmembrane region" description="Helical" evidence="9">
    <location>
        <begin position="271"/>
        <end position="293"/>
    </location>
</feature>
<evidence type="ECO:0000256" key="1">
    <source>
        <dbReference type="ARBA" id="ARBA00004651"/>
    </source>
</evidence>
<reference evidence="11 12" key="1">
    <citation type="submission" date="2015-02" db="EMBL/GenBank/DDBJ databases">
        <title>Genome Sequencing of Rickettsiales.</title>
        <authorList>
            <person name="Daugherty S.C."/>
            <person name="Su Q."/>
            <person name="Abolude K."/>
            <person name="Beier-Sexton M."/>
            <person name="Carlyon J.A."/>
            <person name="Carter R."/>
            <person name="Day N.P."/>
            <person name="Dumler S.J."/>
            <person name="Dyachenko V."/>
            <person name="Godinez A."/>
            <person name="Kurtti T.J."/>
            <person name="Lichay M."/>
            <person name="Mullins K.E."/>
            <person name="Ott S."/>
            <person name="Pappas-Brown V."/>
            <person name="Paris D.H."/>
            <person name="Patel P."/>
            <person name="Richards A.L."/>
            <person name="Sadzewicz L."/>
            <person name="Sears K."/>
            <person name="Seidman D."/>
            <person name="Sengamalay N."/>
            <person name="Stenos J."/>
            <person name="Tallon L.J."/>
            <person name="Vincent G."/>
            <person name="Fraser C.M."/>
            <person name="Munderloh U."/>
            <person name="Dunning-Hotopp J.C."/>
        </authorList>
    </citation>
    <scope>NUCLEOTIDE SEQUENCE [LARGE SCALE GENOMIC DNA]</scope>
    <source>
        <strain evidence="11 12">RAC413</strain>
    </source>
</reference>
<evidence type="ECO:0000256" key="2">
    <source>
        <dbReference type="ARBA" id="ARBA00022448"/>
    </source>
</evidence>
<keyword evidence="2 9" id="KW-0813">Transport</keyword>
<comment type="caution">
    <text evidence="11">The sequence shown here is derived from an EMBL/GenBank/DDBJ whole genome shotgun (WGS) entry which is preliminary data.</text>
</comment>
<dbReference type="InterPro" id="IPR022645">
    <property type="entry name" value="SecD/SecF_bac"/>
</dbReference>
<dbReference type="STRING" id="1359163.NLO413_0703"/>
<comment type="subunit">
    <text evidence="9">Forms a complex with SecD. Part of the essential Sec protein translocation apparatus which comprises SecA, SecYEG and auxiliary proteins SecDF-YajC and YidC.</text>
</comment>
<evidence type="ECO:0000313" key="11">
    <source>
        <dbReference type="EMBL" id="KJV69316.1"/>
    </source>
</evidence>
<dbReference type="GO" id="GO:0015450">
    <property type="term" value="F:protein-transporting ATPase activity"/>
    <property type="evidence" value="ECO:0007669"/>
    <property type="project" value="InterPro"/>
</dbReference>
<dbReference type="GO" id="GO:0065002">
    <property type="term" value="P:intracellular protein transmembrane transport"/>
    <property type="evidence" value="ECO:0007669"/>
    <property type="project" value="UniProtKB-UniRule"/>
</dbReference>
<keyword evidence="3 9" id="KW-1003">Cell membrane</keyword>
<keyword evidence="6 9" id="KW-1133">Transmembrane helix</keyword>
<keyword evidence="7 9" id="KW-0811">Translocation</keyword>
<dbReference type="NCBIfam" id="TIGR00966">
    <property type="entry name" value="transloc_SecF"/>
    <property type="match status" value="1"/>
</dbReference>
<organism evidence="11 12">
    <name type="scientific">Candidatus Neoehrlichia procyonis str. RAC413</name>
    <dbReference type="NCBI Taxonomy" id="1359163"/>
    <lineage>
        <taxon>Bacteria</taxon>
        <taxon>Pseudomonadati</taxon>
        <taxon>Pseudomonadota</taxon>
        <taxon>Alphaproteobacteria</taxon>
        <taxon>Rickettsiales</taxon>
        <taxon>Anaplasmataceae</taxon>
        <taxon>Candidatus Neoehrlichia</taxon>
    </lineage>
</organism>
<dbReference type="GO" id="GO:0005886">
    <property type="term" value="C:plasma membrane"/>
    <property type="evidence" value="ECO:0007669"/>
    <property type="project" value="UniProtKB-SubCell"/>
</dbReference>
<keyword evidence="4 9" id="KW-0812">Transmembrane</keyword>
<dbReference type="EMBL" id="LANX01000001">
    <property type="protein sequence ID" value="KJV69316.1"/>
    <property type="molecule type" value="Genomic_DNA"/>
</dbReference>
<evidence type="ECO:0000256" key="8">
    <source>
        <dbReference type="ARBA" id="ARBA00023136"/>
    </source>
</evidence>
<dbReference type="PRINTS" id="PR01755">
    <property type="entry name" value="SECFTRNLCASE"/>
</dbReference>
<evidence type="ECO:0000256" key="7">
    <source>
        <dbReference type="ARBA" id="ARBA00023010"/>
    </source>
</evidence>
<name>A0A0F3NNH1_9RICK</name>
<dbReference type="PATRIC" id="fig|1359163.3.peg.679"/>
<dbReference type="AlphaFoldDB" id="A0A0F3NNH1"/>
<feature type="transmembrane region" description="Helical" evidence="9">
    <location>
        <begin position="194"/>
        <end position="214"/>
    </location>
</feature>
<accession>A0A0F3NNH1</accession>
<comment type="similarity">
    <text evidence="9">Belongs to the SecD/SecF family. SecF subfamily.</text>
</comment>
<protein>
    <recommendedName>
        <fullName evidence="9">Protein-export membrane protein SecF</fullName>
    </recommendedName>
</protein>
<dbReference type="InterPro" id="IPR048634">
    <property type="entry name" value="SecD_SecF_C"/>
</dbReference>
<comment type="subcellular location">
    <subcellularLocation>
        <location evidence="1 9">Cell membrane</location>
        <topology evidence="1 9">Multi-pass membrane protein</topology>
    </subcellularLocation>
</comment>
<dbReference type="InterPro" id="IPR055344">
    <property type="entry name" value="SecD_SecF_C_bact"/>
</dbReference>
<evidence type="ECO:0000256" key="6">
    <source>
        <dbReference type="ARBA" id="ARBA00022989"/>
    </source>
</evidence>
<evidence type="ECO:0000256" key="3">
    <source>
        <dbReference type="ARBA" id="ARBA00022475"/>
    </source>
</evidence>
<sequence length="301" mass="33386">MALRIISDSTNIDFVRYSTYALFCSAMLLLFAITIVLFRGIHIGTDFAGGMVIDLRIENENVTLGDLRSILQKNGLNGFSIQELNSNNKEFLLNFKSFDDSNGSEIVLQVKEALKNISGNVIYRKIDYVGPQVGHEQIIEGICALICSLLGMFLYLCCRFKWQFAVGGVVALIHDVVLTLGMISVVGIEFNLTSTAGLLMIVGYSINDSVVIYDRIRELVRTSQHSKNLHDIINISINSTLSRTILTSGTTLLATVPLVLLCKDSVRDLSIIIFFGITVGTYSSIFISVTPFMRSLQKEYK</sequence>
<proteinExistence type="inferred from homology"/>
<feature type="domain" description="Protein export membrane protein SecD/SecF C-terminal" evidence="10">
    <location>
        <begin position="110"/>
        <end position="289"/>
    </location>
</feature>
<dbReference type="InterPro" id="IPR022813">
    <property type="entry name" value="SecD/SecF_arch_bac"/>
</dbReference>
<keyword evidence="5 9" id="KW-0653">Protein transport</keyword>
<dbReference type="Pfam" id="PF02355">
    <property type="entry name" value="SecD_SecF_C"/>
    <property type="match status" value="1"/>
</dbReference>
<keyword evidence="8 9" id="KW-0472">Membrane</keyword>